<evidence type="ECO:0000313" key="5">
    <source>
        <dbReference type="Proteomes" id="UP001549921"/>
    </source>
</evidence>
<feature type="domain" description="CRAL-TRIO" evidence="1">
    <location>
        <begin position="116"/>
        <end position="261"/>
    </location>
</feature>
<dbReference type="EMBL" id="JBEUOH010000022">
    <property type="protein sequence ID" value="KAL0867817.1"/>
    <property type="molecule type" value="Genomic_DNA"/>
</dbReference>
<dbReference type="InterPro" id="IPR036865">
    <property type="entry name" value="CRAL-TRIO_dom_sf"/>
</dbReference>
<keyword evidence="4" id="KW-1185">Reference proteome</keyword>
<dbReference type="SMART" id="SM00516">
    <property type="entry name" value="SEC14"/>
    <property type="match status" value="1"/>
</dbReference>
<accession>A0ABD0SFP3</accession>
<evidence type="ECO:0000313" key="4">
    <source>
        <dbReference type="Proteomes" id="UP001549920"/>
    </source>
</evidence>
<dbReference type="InterPro" id="IPR001251">
    <property type="entry name" value="CRAL-TRIO_dom"/>
</dbReference>
<dbReference type="SUPFAM" id="SSF52087">
    <property type="entry name" value="CRAL/TRIO domain"/>
    <property type="match status" value="1"/>
</dbReference>
<dbReference type="CDD" id="cd00170">
    <property type="entry name" value="SEC14"/>
    <property type="match status" value="1"/>
</dbReference>
<dbReference type="Gene3D" id="3.40.525.10">
    <property type="entry name" value="CRAL-TRIO lipid binding domain"/>
    <property type="match status" value="1"/>
</dbReference>
<dbReference type="PROSITE" id="PS50191">
    <property type="entry name" value="CRAL_TRIO"/>
    <property type="match status" value="1"/>
</dbReference>
<protein>
    <recommendedName>
        <fullName evidence="1">CRAL-TRIO domain-containing protein</fullName>
    </recommendedName>
</protein>
<dbReference type="Proteomes" id="UP001549920">
    <property type="component" value="Unassembled WGS sequence"/>
</dbReference>
<proteinExistence type="predicted"/>
<dbReference type="PANTHER" id="PTHR10174:SF222">
    <property type="entry name" value="GH10083P-RELATED"/>
    <property type="match status" value="1"/>
</dbReference>
<dbReference type="PRINTS" id="PR00180">
    <property type="entry name" value="CRETINALDHBP"/>
</dbReference>
<name>A0ABD0SFP3_LOXSC</name>
<sequence length="315" mass="36714">MEVLPNHPLIKLTMEDIKSTREFYDVNDVKRINESLDVIQEWLKKQEHLVEASRFMDRNYLERVFILARGSIEGTKTKLDKMFTSRGLMPELCLQKSVKEFEKLWECVNYVPLPKLHPTDHSRVMVTQFLTDKLDDFTLLSYFRYCFMIGEYRLHYDYSLSERYIIDLTNLSQMTVLTKINPIVIKKSEVLCSEGYGTKIKGIHLLNAPPFVDKLVSLLKQALKPKVASRLHVHSTYEDLHQHVPKEILPKEYGGDETSCDRLSAQWKEVLRTEEATKLISEADKLISDESKRQASTFNQEYLGMPGSFRKLTVD</sequence>
<evidence type="ECO:0000313" key="2">
    <source>
        <dbReference type="EMBL" id="KAL0818346.1"/>
    </source>
</evidence>
<dbReference type="PANTHER" id="PTHR10174">
    <property type="entry name" value="ALPHA-TOCOPHEROL TRANSFER PROTEIN-RELATED"/>
    <property type="match status" value="1"/>
</dbReference>
<evidence type="ECO:0000313" key="3">
    <source>
        <dbReference type="EMBL" id="KAL0867817.1"/>
    </source>
</evidence>
<dbReference type="Pfam" id="PF00650">
    <property type="entry name" value="CRAL_TRIO"/>
    <property type="match status" value="1"/>
</dbReference>
<evidence type="ECO:0000259" key="1">
    <source>
        <dbReference type="PROSITE" id="PS50191"/>
    </source>
</evidence>
<reference evidence="4 5" key="1">
    <citation type="submission" date="2024-06" db="EMBL/GenBank/DDBJ databases">
        <title>A chromosome-level genome assembly of beet webworm, Loxostege sticticalis.</title>
        <authorList>
            <person name="Zhang Y."/>
        </authorList>
    </citation>
    <scope>NUCLEOTIDE SEQUENCE [LARGE SCALE GENOMIC DNA]</scope>
    <source>
        <strain evidence="3">AQ026</strain>
        <strain evidence="2">AQ028</strain>
        <tissue evidence="2">Male pupae</tissue>
        <tissue evidence="3">Whole body</tissue>
    </source>
</reference>
<dbReference type="AlphaFoldDB" id="A0ABD0SFP3"/>
<gene>
    <name evidence="3" type="ORF">ABMA27_008519</name>
    <name evidence="2" type="ORF">ABMA28_008825</name>
</gene>
<organism evidence="2 5">
    <name type="scientific">Loxostege sticticalis</name>
    <name type="common">Beet webworm moth</name>
    <dbReference type="NCBI Taxonomy" id="481309"/>
    <lineage>
        <taxon>Eukaryota</taxon>
        <taxon>Metazoa</taxon>
        <taxon>Ecdysozoa</taxon>
        <taxon>Arthropoda</taxon>
        <taxon>Hexapoda</taxon>
        <taxon>Insecta</taxon>
        <taxon>Pterygota</taxon>
        <taxon>Neoptera</taxon>
        <taxon>Endopterygota</taxon>
        <taxon>Lepidoptera</taxon>
        <taxon>Glossata</taxon>
        <taxon>Ditrysia</taxon>
        <taxon>Pyraloidea</taxon>
        <taxon>Crambidae</taxon>
        <taxon>Pyraustinae</taxon>
        <taxon>Loxostege</taxon>
    </lineage>
</organism>
<dbReference type="EMBL" id="JBEDNZ010000022">
    <property type="protein sequence ID" value="KAL0818346.1"/>
    <property type="molecule type" value="Genomic_DNA"/>
</dbReference>
<dbReference type="Gene3D" id="1.20.5.1200">
    <property type="entry name" value="Alpha-tocopherol transfer"/>
    <property type="match status" value="1"/>
</dbReference>
<dbReference type="Proteomes" id="UP001549921">
    <property type="component" value="Unassembled WGS sequence"/>
</dbReference>
<comment type="caution">
    <text evidence="2">The sequence shown here is derived from an EMBL/GenBank/DDBJ whole genome shotgun (WGS) entry which is preliminary data.</text>
</comment>